<comment type="caution">
    <text evidence="3">The sequence shown here is derived from an EMBL/GenBank/DDBJ whole genome shotgun (WGS) entry which is preliminary data.</text>
</comment>
<dbReference type="PANTHER" id="PTHR23416">
    <property type="entry name" value="SIALIC ACID SYNTHASE-RELATED"/>
    <property type="match status" value="1"/>
</dbReference>
<evidence type="ECO:0000313" key="3">
    <source>
        <dbReference type="EMBL" id="KKQ97364.1"/>
    </source>
</evidence>
<evidence type="ECO:0000256" key="1">
    <source>
        <dbReference type="ARBA" id="ARBA00007274"/>
    </source>
</evidence>
<keyword evidence="3" id="KW-0012">Acyltransferase</keyword>
<organism evidence="3 4">
    <name type="scientific">Candidatus Woesebacteria bacterium GW2011_GWA1_39_12</name>
    <dbReference type="NCBI Taxonomy" id="1618549"/>
    <lineage>
        <taxon>Bacteria</taxon>
        <taxon>Candidatus Woeseibacteriota</taxon>
    </lineage>
</organism>
<protein>
    <submittedName>
        <fullName evidence="3">Acyltransferase in colanic acid biosynthesis</fullName>
    </submittedName>
</protein>
<dbReference type="InterPro" id="IPR011004">
    <property type="entry name" value="Trimer_LpxA-like_sf"/>
</dbReference>
<evidence type="ECO:0000313" key="4">
    <source>
        <dbReference type="Proteomes" id="UP000034325"/>
    </source>
</evidence>
<dbReference type="AlphaFoldDB" id="A0A0G0PGX2"/>
<reference evidence="3 4" key="1">
    <citation type="journal article" date="2015" name="Nature">
        <title>rRNA introns, odd ribosomes, and small enigmatic genomes across a large radiation of phyla.</title>
        <authorList>
            <person name="Brown C.T."/>
            <person name="Hug L.A."/>
            <person name="Thomas B.C."/>
            <person name="Sharon I."/>
            <person name="Castelle C.J."/>
            <person name="Singh A."/>
            <person name="Wilkins M.J."/>
            <person name="Williams K.H."/>
            <person name="Banfield J.F."/>
        </authorList>
    </citation>
    <scope>NUCLEOTIDE SEQUENCE [LARGE SCALE GENOMIC DNA]</scope>
</reference>
<name>A0A0G0PGX2_9BACT</name>
<dbReference type="InterPro" id="IPR001451">
    <property type="entry name" value="Hexapep"/>
</dbReference>
<dbReference type="CDD" id="cd04647">
    <property type="entry name" value="LbH_MAT_like"/>
    <property type="match status" value="1"/>
</dbReference>
<dbReference type="Gene3D" id="2.160.10.10">
    <property type="entry name" value="Hexapeptide repeat proteins"/>
    <property type="match status" value="1"/>
</dbReference>
<dbReference type="GO" id="GO:0005829">
    <property type="term" value="C:cytosol"/>
    <property type="evidence" value="ECO:0007669"/>
    <property type="project" value="TreeGrafter"/>
</dbReference>
<dbReference type="InterPro" id="IPR051159">
    <property type="entry name" value="Hexapeptide_acetyltransf"/>
</dbReference>
<dbReference type="PANTHER" id="PTHR23416:SF23">
    <property type="entry name" value="ACETYLTRANSFERASE C18B11.09C-RELATED"/>
    <property type="match status" value="1"/>
</dbReference>
<comment type="similarity">
    <text evidence="1">Belongs to the transferase hexapeptide repeat family.</text>
</comment>
<dbReference type="EMBL" id="LBWA01000013">
    <property type="protein sequence ID" value="KKQ97364.1"/>
    <property type="molecule type" value="Genomic_DNA"/>
</dbReference>
<dbReference type="Proteomes" id="UP000034325">
    <property type="component" value="Unassembled WGS sequence"/>
</dbReference>
<proteinExistence type="inferred from homology"/>
<dbReference type="GO" id="GO:0008374">
    <property type="term" value="F:O-acyltransferase activity"/>
    <property type="evidence" value="ECO:0007669"/>
    <property type="project" value="TreeGrafter"/>
</dbReference>
<gene>
    <name evidence="3" type="ORF">UT23_C0013G0039</name>
</gene>
<dbReference type="Pfam" id="PF00132">
    <property type="entry name" value="Hexapep"/>
    <property type="match status" value="1"/>
</dbReference>
<dbReference type="SUPFAM" id="SSF51161">
    <property type="entry name" value="Trimeric LpxA-like enzymes"/>
    <property type="match status" value="1"/>
</dbReference>
<accession>A0A0G0PGX2</accession>
<keyword evidence="2 3" id="KW-0808">Transferase</keyword>
<sequence length="200" mass="22228">MAIFRDKIGRPLGFSEALPKIINRLYNYLLDFELMVLRWVGHIPFHTVRKIIYKLAGLKIGTGSTIHMWANFFQPKNIEIGEDTTIGNNSFLDGRNLLKIGSHVDLASEVMIYNSEHDLESSSFEAKTAPVEIGDYVFVGPRAIILPGVRISRGAVVAAGAVVTKNIGEFEIVGGVPAKTIGERKQKDLNYKLGRARLFQ</sequence>
<evidence type="ECO:0000256" key="2">
    <source>
        <dbReference type="ARBA" id="ARBA00022679"/>
    </source>
</evidence>